<evidence type="ECO:0000256" key="1">
    <source>
        <dbReference type="PROSITE-ProRule" id="PRU00723"/>
    </source>
</evidence>
<keyword evidence="5" id="KW-1185">Reference proteome</keyword>
<feature type="region of interest" description="Disordered" evidence="2">
    <location>
        <begin position="185"/>
        <end position="215"/>
    </location>
</feature>
<feature type="region of interest" description="Disordered" evidence="2">
    <location>
        <begin position="242"/>
        <end position="442"/>
    </location>
</feature>
<gene>
    <name evidence="4" type="ORF">BDP55DRAFT_770602</name>
</gene>
<organism evidence="4 5">
    <name type="scientific">Colletotrichum godetiae</name>
    <dbReference type="NCBI Taxonomy" id="1209918"/>
    <lineage>
        <taxon>Eukaryota</taxon>
        <taxon>Fungi</taxon>
        <taxon>Dikarya</taxon>
        <taxon>Ascomycota</taxon>
        <taxon>Pezizomycotina</taxon>
        <taxon>Sordariomycetes</taxon>
        <taxon>Hypocreomycetidae</taxon>
        <taxon>Glomerellales</taxon>
        <taxon>Glomerellaceae</taxon>
        <taxon>Colletotrichum</taxon>
        <taxon>Colletotrichum acutatum species complex</taxon>
    </lineage>
</organism>
<dbReference type="Proteomes" id="UP001224890">
    <property type="component" value="Unassembled WGS sequence"/>
</dbReference>
<feature type="compositionally biased region" description="Acidic residues" evidence="2">
    <location>
        <begin position="343"/>
        <end position="357"/>
    </location>
</feature>
<keyword evidence="1" id="KW-0479">Metal-binding</keyword>
<keyword evidence="1" id="KW-0863">Zinc-finger</keyword>
<feature type="compositionally biased region" description="Basic residues" evidence="2">
    <location>
        <begin position="433"/>
        <end position="442"/>
    </location>
</feature>
<dbReference type="EMBL" id="JAHMHR010000035">
    <property type="protein sequence ID" value="KAK1672784.1"/>
    <property type="molecule type" value="Genomic_DNA"/>
</dbReference>
<name>A0AAJ0AF78_9PEZI</name>
<keyword evidence="1" id="KW-0862">Zinc</keyword>
<reference evidence="4" key="1">
    <citation type="submission" date="2021-06" db="EMBL/GenBank/DDBJ databases">
        <title>Comparative genomics, transcriptomics and evolutionary studies reveal genomic signatures of adaptation to plant cell wall in hemibiotrophic fungi.</title>
        <authorList>
            <consortium name="DOE Joint Genome Institute"/>
            <person name="Baroncelli R."/>
            <person name="Diaz J.F."/>
            <person name="Benocci T."/>
            <person name="Peng M."/>
            <person name="Battaglia E."/>
            <person name="Haridas S."/>
            <person name="Andreopoulos W."/>
            <person name="Labutti K."/>
            <person name="Pangilinan J."/>
            <person name="Floch G.L."/>
            <person name="Makela M.R."/>
            <person name="Henrissat B."/>
            <person name="Grigoriev I.V."/>
            <person name="Crouch J.A."/>
            <person name="De Vries R.P."/>
            <person name="Sukno S.A."/>
            <person name="Thon M.R."/>
        </authorList>
    </citation>
    <scope>NUCLEOTIDE SEQUENCE</scope>
    <source>
        <strain evidence="4">CBS 193.32</strain>
    </source>
</reference>
<evidence type="ECO:0000313" key="5">
    <source>
        <dbReference type="Proteomes" id="UP001224890"/>
    </source>
</evidence>
<comment type="caution">
    <text evidence="4">The sequence shown here is derived from an EMBL/GenBank/DDBJ whole genome shotgun (WGS) entry which is preliminary data.</text>
</comment>
<evidence type="ECO:0000313" key="4">
    <source>
        <dbReference type="EMBL" id="KAK1672784.1"/>
    </source>
</evidence>
<evidence type="ECO:0000259" key="3">
    <source>
        <dbReference type="PROSITE" id="PS50103"/>
    </source>
</evidence>
<accession>A0AAJ0AF78</accession>
<feature type="compositionally biased region" description="Basic and acidic residues" evidence="2">
    <location>
        <begin position="1"/>
        <end position="10"/>
    </location>
</feature>
<dbReference type="GO" id="GO:0008270">
    <property type="term" value="F:zinc ion binding"/>
    <property type="evidence" value="ECO:0007669"/>
    <property type="project" value="UniProtKB-KW"/>
</dbReference>
<feature type="zinc finger region" description="C3H1-type" evidence="1">
    <location>
        <begin position="26"/>
        <end position="54"/>
    </location>
</feature>
<dbReference type="RefSeq" id="XP_060426787.1">
    <property type="nucleotide sequence ID" value="XM_060581091.1"/>
</dbReference>
<feature type="compositionally biased region" description="Polar residues" evidence="2">
    <location>
        <begin position="305"/>
        <end position="321"/>
    </location>
</feature>
<dbReference type="InterPro" id="IPR000571">
    <property type="entry name" value="Znf_CCCH"/>
</dbReference>
<dbReference type="AlphaFoldDB" id="A0AAJ0AF78"/>
<feature type="domain" description="C3H1-type" evidence="3">
    <location>
        <begin position="26"/>
        <end position="54"/>
    </location>
</feature>
<sequence length="442" mass="47699">MDRKNNDKKTSSSKGQKKICQSRMPKAQRNTCRHYLGARCIYGRDACNFPHREDELPAHLVEAARQLEEEVQTRARYSPVFYNTNGNITYHHGDYVSHGDYANSSTSGAYNQAPSRYLGPPPYYPAGANWGPPQFHHHHPPGPPTGFIPYWDPAPAHHPGFEPGHGYGLPLPPVPANPEHWPAEAAAAALPEPRPEPAPIPNTAPASVTDSKENHRTTRCWHGRNCKKPGCHYLHDGDVTASSNGNGNDNGNGEGSSSSGTNNALENHIQDAMDNGPENGGVDLGNGNDDSASWAGDVARPPSSSPTDQSSEAVTPQSSPRQLPASVAGDVTPPTLEHTSEEHSEEEADTELSTIEEETPKAQPEEEHSEDEEGELSTVEQQTPETPSEGKHPQEEVDVPAPAGEAPDAETPTQPPARRGPLVVSGRSGWGLRKVKDKQRAV</sequence>
<dbReference type="PROSITE" id="PS50103">
    <property type="entry name" value="ZF_C3H1"/>
    <property type="match status" value="1"/>
</dbReference>
<evidence type="ECO:0000256" key="2">
    <source>
        <dbReference type="SAM" id="MobiDB-lite"/>
    </source>
</evidence>
<feature type="region of interest" description="Disordered" evidence="2">
    <location>
        <begin position="1"/>
        <end position="24"/>
    </location>
</feature>
<proteinExistence type="predicted"/>
<dbReference type="GeneID" id="85465617"/>
<protein>
    <recommendedName>
        <fullName evidence="3">C3H1-type domain-containing protein</fullName>
    </recommendedName>
</protein>